<dbReference type="AlphaFoldDB" id="A0A941JIG5"/>
<protein>
    <submittedName>
        <fullName evidence="2">Uncharacterized protein</fullName>
    </submittedName>
</protein>
<gene>
    <name evidence="2" type="ORF">KD144_08450</name>
</gene>
<evidence type="ECO:0000313" key="2">
    <source>
        <dbReference type="EMBL" id="MBR8669570.1"/>
    </source>
</evidence>
<evidence type="ECO:0000256" key="1">
    <source>
        <dbReference type="SAM" id="Phobius"/>
    </source>
</evidence>
<feature type="transmembrane region" description="Helical" evidence="1">
    <location>
        <begin position="6"/>
        <end position="30"/>
    </location>
</feature>
<comment type="caution">
    <text evidence="2">The sequence shown here is derived from an EMBL/GenBank/DDBJ whole genome shotgun (WGS) entry which is preliminary data.</text>
</comment>
<proteinExistence type="predicted"/>
<reference evidence="2" key="1">
    <citation type="submission" date="2021-04" db="EMBL/GenBank/DDBJ databases">
        <title>Genomic analysis of electroactive and textile dye degrading Bacillus circulans strain: DC10 isolated from constructed wetland-microbial fuel cells treating textile dye wastewaters.</title>
        <authorList>
            <person name="Patel D.U."/>
            <person name="Desai C.R."/>
        </authorList>
    </citation>
    <scope>NUCLEOTIDE SEQUENCE</scope>
    <source>
        <strain evidence="2">DC10</strain>
    </source>
</reference>
<keyword evidence="1" id="KW-1133">Transmembrane helix</keyword>
<keyword evidence="1" id="KW-0812">Transmembrane</keyword>
<dbReference type="EMBL" id="JAGTPX010000006">
    <property type="protein sequence ID" value="MBR8669570.1"/>
    <property type="molecule type" value="Genomic_DNA"/>
</dbReference>
<keyword evidence="1" id="KW-0472">Membrane</keyword>
<dbReference type="RefSeq" id="WP_162837589.1">
    <property type="nucleotide sequence ID" value="NZ_CP053316.1"/>
</dbReference>
<organism evidence="2">
    <name type="scientific">Niallia circulans</name>
    <name type="common">Bacillus circulans</name>
    <dbReference type="NCBI Taxonomy" id="1397"/>
    <lineage>
        <taxon>Bacteria</taxon>
        <taxon>Bacillati</taxon>
        <taxon>Bacillota</taxon>
        <taxon>Bacilli</taxon>
        <taxon>Bacillales</taxon>
        <taxon>Bacillaceae</taxon>
        <taxon>Niallia</taxon>
    </lineage>
</organism>
<accession>A0A941JIG5</accession>
<sequence>MNTTLAQFLKIGLTVVTISAFLFFIGYNLVGSNTTTYSAKINGAQSNLPTGAGVSSNN</sequence>
<name>A0A941JIG5_NIACI</name>